<evidence type="ECO:0000313" key="3">
    <source>
        <dbReference type="Proteomes" id="UP001500908"/>
    </source>
</evidence>
<dbReference type="EMBL" id="BAABDD010000019">
    <property type="protein sequence ID" value="GAA3754422.1"/>
    <property type="molecule type" value="Genomic_DNA"/>
</dbReference>
<dbReference type="Gene3D" id="3.90.25.10">
    <property type="entry name" value="UDP-galactose 4-epimerase, domain 1"/>
    <property type="match status" value="1"/>
</dbReference>
<name>A0ABP7G2A5_9ACTN</name>
<gene>
    <name evidence="2" type="ORF">GCM10022402_36360</name>
</gene>
<comment type="caution">
    <text evidence="2">The sequence shown here is derived from an EMBL/GenBank/DDBJ whole genome shotgun (WGS) entry which is preliminary data.</text>
</comment>
<organism evidence="2 3">
    <name type="scientific">Salinactinospora qingdaonensis</name>
    <dbReference type="NCBI Taxonomy" id="702744"/>
    <lineage>
        <taxon>Bacteria</taxon>
        <taxon>Bacillati</taxon>
        <taxon>Actinomycetota</taxon>
        <taxon>Actinomycetes</taxon>
        <taxon>Streptosporangiales</taxon>
        <taxon>Nocardiopsidaceae</taxon>
        <taxon>Salinactinospora</taxon>
    </lineage>
</organism>
<accession>A0ABP7G2A5</accession>
<dbReference type="Proteomes" id="UP001500908">
    <property type="component" value="Unassembled WGS sequence"/>
</dbReference>
<reference evidence="3" key="1">
    <citation type="journal article" date="2019" name="Int. J. Syst. Evol. Microbiol.">
        <title>The Global Catalogue of Microorganisms (GCM) 10K type strain sequencing project: providing services to taxonomists for standard genome sequencing and annotation.</title>
        <authorList>
            <consortium name="The Broad Institute Genomics Platform"/>
            <consortium name="The Broad Institute Genome Sequencing Center for Infectious Disease"/>
            <person name="Wu L."/>
            <person name="Ma J."/>
        </authorList>
    </citation>
    <scope>NUCLEOTIDE SEQUENCE [LARGE SCALE GENOMIC DNA]</scope>
    <source>
        <strain evidence="3">JCM 17137</strain>
    </source>
</reference>
<keyword evidence="3" id="KW-1185">Reference proteome</keyword>
<dbReference type="PANTHER" id="PTHR43162">
    <property type="match status" value="1"/>
</dbReference>
<sequence>MTQTDSHDQEITLVLGGTGKTGRRVAERLRAQGRQVRIGSRSAEPPFEWQDRSTWGPVLDGVTSAYVAYSPDAGFPGAAETIQAFAEQAAQAGVRHLVMLTGRGEKEAQRSEEMLRQAGTEWTIVRASFFAQNFSEDFLNDLVRGGVVAFPAGDVAEPFIDAEDIADVAVAALTEEGHTGQTYEITGPRSLTFAEAVAQVAEASGRQVHYQPISIDEFAAAMTEHGAPPEFVNPLCELFTEILDGRNATPTDGVQRALGRAPRDFADYARAAAASGAWDD</sequence>
<dbReference type="RefSeq" id="WP_344973530.1">
    <property type="nucleotide sequence ID" value="NZ_BAABDD010000019.1"/>
</dbReference>
<dbReference type="InterPro" id="IPR016040">
    <property type="entry name" value="NAD(P)-bd_dom"/>
</dbReference>
<evidence type="ECO:0000313" key="2">
    <source>
        <dbReference type="EMBL" id="GAA3754422.1"/>
    </source>
</evidence>
<feature type="domain" description="NAD(P)-binding" evidence="1">
    <location>
        <begin position="16"/>
        <end position="175"/>
    </location>
</feature>
<dbReference type="PANTHER" id="PTHR43162:SF1">
    <property type="entry name" value="PRESTALK A DIFFERENTIATION PROTEIN A"/>
    <property type="match status" value="1"/>
</dbReference>
<dbReference type="InterPro" id="IPR051604">
    <property type="entry name" value="Ergot_Alk_Oxidoreductase"/>
</dbReference>
<dbReference type="Pfam" id="PF13460">
    <property type="entry name" value="NAD_binding_10"/>
    <property type="match status" value="1"/>
</dbReference>
<dbReference type="Gene3D" id="3.40.50.720">
    <property type="entry name" value="NAD(P)-binding Rossmann-like Domain"/>
    <property type="match status" value="1"/>
</dbReference>
<dbReference type="SUPFAM" id="SSF51735">
    <property type="entry name" value="NAD(P)-binding Rossmann-fold domains"/>
    <property type="match status" value="1"/>
</dbReference>
<evidence type="ECO:0000259" key="1">
    <source>
        <dbReference type="Pfam" id="PF13460"/>
    </source>
</evidence>
<dbReference type="InterPro" id="IPR036291">
    <property type="entry name" value="NAD(P)-bd_dom_sf"/>
</dbReference>
<protein>
    <submittedName>
        <fullName evidence="2">NAD(P)H-binding protein</fullName>
    </submittedName>
</protein>
<proteinExistence type="predicted"/>